<evidence type="ECO:0000256" key="1">
    <source>
        <dbReference type="SAM" id="SignalP"/>
    </source>
</evidence>
<dbReference type="AlphaFoldDB" id="A0A1M6D7J1"/>
<dbReference type="PANTHER" id="PTHR37507:SF2">
    <property type="entry name" value="SPORULATION PROTEIN YDCC"/>
    <property type="match status" value="1"/>
</dbReference>
<dbReference type="Proteomes" id="UP000184536">
    <property type="component" value="Unassembled WGS sequence"/>
</dbReference>
<name>A0A1M6D7J1_9FIRM</name>
<keyword evidence="2" id="KW-0449">Lipoprotein</keyword>
<protein>
    <submittedName>
        <fullName evidence="2">Outer membrane lipoprotein-sorting protein</fullName>
    </submittedName>
</protein>
<dbReference type="Gene3D" id="2.50.20.10">
    <property type="entry name" value="Lipoprotein localisation LolA/LolB/LppX"/>
    <property type="match status" value="1"/>
</dbReference>
<reference evidence="3" key="1">
    <citation type="submission" date="2016-11" db="EMBL/GenBank/DDBJ databases">
        <authorList>
            <person name="Varghese N."/>
            <person name="Submissions S."/>
        </authorList>
    </citation>
    <scope>NUCLEOTIDE SEQUENCE [LARGE SCALE GENOMIC DNA]</scope>
    <source>
        <strain evidence="3">DSM 17957</strain>
    </source>
</reference>
<dbReference type="EMBL" id="FQZV01000005">
    <property type="protein sequence ID" value="SHI69192.1"/>
    <property type="molecule type" value="Genomic_DNA"/>
</dbReference>
<dbReference type="InterPro" id="IPR004564">
    <property type="entry name" value="OM_lipoprot_carrier_LolA-like"/>
</dbReference>
<gene>
    <name evidence="2" type="ORF">SAMN02745975_00406</name>
</gene>
<dbReference type="STRING" id="1121919.SAMN02745975_00406"/>
<dbReference type="PANTHER" id="PTHR37507">
    <property type="entry name" value="SPORULATION PROTEIN YDCC"/>
    <property type="match status" value="1"/>
</dbReference>
<dbReference type="InterPro" id="IPR029046">
    <property type="entry name" value="LolA/LolB/LppX"/>
</dbReference>
<dbReference type="SUPFAM" id="SSF89392">
    <property type="entry name" value="Prokaryotic lipoproteins and lipoprotein localization factors"/>
    <property type="match status" value="1"/>
</dbReference>
<dbReference type="Pfam" id="PF03548">
    <property type="entry name" value="LolA"/>
    <property type="match status" value="1"/>
</dbReference>
<keyword evidence="1" id="KW-0732">Signal</keyword>
<sequence length="213" mass="25561">MRSYKVMLLFLILLALTISGCAPKSDEQIYYESQRLLNKIESYFCEAQITVIGNKDPQHYKMRQWFRKPDQYRLEVLEPEELKGNITLSDGKRAWIYHPGIEETWVMEDFRNSEKQNMFLGYFIKNTLETEQVTLNREKINNKVYLVIDTMIPGNHVYFHMEKLWFDIETMEPHRLQVLDSEHRVRIDVRYENFEYNPKLEDNLFRISGSSSS</sequence>
<dbReference type="OrthoDB" id="2047841at2"/>
<keyword evidence="3" id="KW-1185">Reference proteome</keyword>
<organism evidence="2 3">
    <name type="scientific">Geosporobacter subterraneus DSM 17957</name>
    <dbReference type="NCBI Taxonomy" id="1121919"/>
    <lineage>
        <taxon>Bacteria</taxon>
        <taxon>Bacillati</taxon>
        <taxon>Bacillota</taxon>
        <taxon>Clostridia</taxon>
        <taxon>Peptostreptococcales</taxon>
        <taxon>Thermotaleaceae</taxon>
        <taxon>Geosporobacter</taxon>
    </lineage>
</organism>
<dbReference type="InterPro" id="IPR052944">
    <property type="entry name" value="Sporulation_related"/>
</dbReference>
<proteinExistence type="predicted"/>
<dbReference type="CDD" id="cd16325">
    <property type="entry name" value="LolA"/>
    <property type="match status" value="1"/>
</dbReference>
<dbReference type="PROSITE" id="PS51257">
    <property type="entry name" value="PROKAR_LIPOPROTEIN"/>
    <property type="match status" value="1"/>
</dbReference>
<evidence type="ECO:0000313" key="2">
    <source>
        <dbReference type="EMBL" id="SHI69192.1"/>
    </source>
</evidence>
<accession>A0A1M6D7J1</accession>
<evidence type="ECO:0000313" key="3">
    <source>
        <dbReference type="Proteomes" id="UP000184536"/>
    </source>
</evidence>
<feature type="signal peptide" evidence="1">
    <location>
        <begin position="1"/>
        <end position="21"/>
    </location>
</feature>
<dbReference type="RefSeq" id="WP_110939700.1">
    <property type="nucleotide sequence ID" value="NZ_FQZV01000005.1"/>
</dbReference>
<feature type="chain" id="PRO_5013133230" evidence="1">
    <location>
        <begin position="22"/>
        <end position="213"/>
    </location>
</feature>